<dbReference type="InterPro" id="IPR019734">
    <property type="entry name" value="TPR_rpt"/>
</dbReference>
<keyword evidence="1" id="KW-0677">Repeat</keyword>
<sequence>IKLGYASEPYYLADQKKDQGNERYKTKNYREALQLYSEAITAKPPNHQKRGTNGTNLMACLICFIALDPECPAYYSNRSACYMMLAQFNDGLKDAKTCVELDSDFTKGYIRMIKCCVALGEVASAKQALQRALEIEPDNAGLKSEKNSVDSLEKFKNEAQSAFNDKEYRKALYCLDRALTIATACRNLKILRAECLAFLGRIPEGQEVANDLLRADGRNADAMYVRGLCLYYEDNLDKAFSHFQQVLRLAPDHRAKHVYKKAKLLKQKKDEGNAAFKASKLSEALSLYSEALEIDPLNKTTNAKLFFNRGTVAARMSKWQQSVDDCTAALNLDDGYLKALLRRAKSLIELESYEEAVRDCEKAVRLDRSVETKRLLQQAKLELQKSKRKDYYKILGVSKTASDDEIKKAYRKRAMVHHPDRHANATEEEKKEHEKKFKEVGEAYGVLTDSKKRTRYDNGHDLDNLDGGHGFSGHGVDPSDIFQAFFHGGAGAPNMGGGMPGGTHFSFGGMGGGGGGAAPGGFSFQFG</sequence>
<evidence type="ECO:0000256" key="1">
    <source>
        <dbReference type="ARBA" id="ARBA00022737"/>
    </source>
</evidence>
<organism evidence="5 6">
    <name type="scientific">Tigriopus californicus</name>
    <name type="common">Marine copepod</name>
    <dbReference type="NCBI Taxonomy" id="6832"/>
    <lineage>
        <taxon>Eukaryota</taxon>
        <taxon>Metazoa</taxon>
        <taxon>Ecdysozoa</taxon>
        <taxon>Arthropoda</taxon>
        <taxon>Crustacea</taxon>
        <taxon>Multicrustacea</taxon>
        <taxon>Hexanauplia</taxon>
        <taxon>Copepoda</taxon>
        <taxon>Harpacticoida</taxon>
        <taxon>Harpacticidae</taxon>
        <taxon>Tigriopus</taxon>
    </lineage>
</organism>
<proteinExistence type="predicted"/>
<keyword evidence="2 3" id="KW-0802">TPR repeat</keyword>
<reference evidence="5 6" key="1">
    <citation type="journal article" date="2018" name="Nat. Ecol. Evol.">
        <title>Genomic signatures of mitonuclear coevolution across populations of Tigriopus californicus.</title>
        <authorList>
            <person name="Barreto F.S."/>
            <person name="Watson E.T."/>
            <person name="Lima T.G."/>
            <person name="Willett C.S."/>
            <person name="Edmands S."/>
            <person name="Li W."/>
            <person name="Burton R.S."/>
        </authorList>
    </citation>
    <scope>NUCLEOTIDE SEQUENCE [LARGE SCALE GENOMIC DNA]</scope>
    <source>
        <strain evidence="5 6">San Diego</strain>
    </source>
</reference>
<dbReference type="EMBL" id="VCGU01000459">
    <property type="protein sequence ID" value="TRY61014.1"/>
    <property type="molecule type" value="Genomic_DNA"/>
</dbReference>
<dbReference type="CDD" id="cd06257">
    <property type="entry name" value="DnaJ"/>
    <property type="match status" value="1"/>
</dbReference>
<dbReference type="SUPFAM" id="SSF48452">
    <property type="entry name" value="TPR-like"/>
    <property type="match status" value="2"/>
</dbReference>
<feature type="repeat" description="TPR" evidence="3">
    <location>
        <begin position="13"/>
        <end position="46"/>
    </location>
</feature>
<keyword evidence="6" id="KW-1185">Reference proteome</keyword>
<dbReference type="PANTHER" id="PTHR45188:SF2">
    <property type="entry name" value="DNAJ HOMOLOG SUBFAMILY C MEMBER 7"/>
    <property type="match status" value="1"/>
</dbReference>
<evidence type="ECO:0000259" key="4">
    <source>
        <dbReference type="PROSITE" id="PS50076"/>
    </source>
</evidence>
<dbReference type="Pfam" id="PF00226">
    <property type="entry name" value="DnaJ"/>
    <property type="match status" value="1"/>
</dbReference>
<dbReference type="InterPro" id="IPR011990">
    <property type="entry name" value="TPR-like_helical_dom_sf"/>
</dbReference>
<dbReference type="PROSITE" id="PS50076">
    <property type="entry name" value="DNAJ_2"/>
    <property type="match status" value="1"/>
</dbReference>
<protein>
    <recommendedName>
        <fullName evidence="4">J domain-containing protein</fullName>
    </recommendedName>
</protein>
<dbReference type="SMART" id="SM00028">
    <property type="entry name" value="TPR"/>
    <property type="match status" value="8"/>
</dbReference>
<dbReference type="PROSITE" id="PS50005">
    <property type="entry name" value="TPR"/>
    <property type="match status" value="4"/>
</dbReference>
<dbReference type="PANTHER" id="PTHR45188">
    <property type="entry name" value="DNAJ PROTEIN P58IPK HOMOLOG"/>
    <property type="match status" value="1"/>
</dbReference>
<dbReference type="Pfam" id="PF13181">
    <property type="entry name" value="TPR_8"/>
    <property type="match status" value="2"/>
</dbReference>
<feature type="repeat" description="TPR" evidence="3">
    <location>
        <begin position="106"/>
        <end position="139"/>
    </location>
</feature>
<dbReference type="SUPFAM" id="SSF46565">
    <property type="entry name" value="Chaperone J-domain"/>
    <property type="match status" value="1"/>
</dbReference>
<accession>A0A553N6F0</accession>
<name>A0A553N6F0_TIGCA</name>
<dbReference type="Pfam" id="PF13432">
    <property type="entry name" value="TPR_16"/>
    <property type="match status" value="1"/>
</dbReference>
<dbReference type="Gene3D" id="1.25.40.10">
    <property type="entry name" value="Tetratricopeptide repeat domain"/>
    <property type="match status" value="1"/>
</dbReference>
<dbReference type="PRINTS" id="PR00625">
    <property type="entry name" value="JDOMAIN"/>
</dbReference>
<comment type="caution">
    <text evidence="5">The sequence shown here is derived from an EMBL/GenBank/DDBJ whole genome shotgun (WGS) entry which is preliminary data.</text>
</comment>
<evidence type="ECO:0000313" key="6">
    <source>
        <dbReference type="Proteomes" id="UP000318571"/>
    </source>
</evidence>
<dbReference type="AlphaFoldDB" id="A0A553N6F0"/>
<feature type="non-terminal residue" evidence="5">
    <location>
        <position position="1"/>
    </location>
</feature>
<dbReference type="InterPro" id="IPR036869">
    <property type="entry name" value="J_dom_sf"/>
</dbReference>
<feature type="repeat" description="TPR" evidence="3">
    <location>
        <begin position="220"/>
        <end position="253"/>
    </location>
</feature>
<evidence type="ECO:0000256" key="2">
    <source>
        <dbReference type="ARBA" id="ARBA00022803"/>
    </source>
</evidence>
<dbReference type="STRING" id="6832.A0A553N6F0"/>
<feature type="domain" description="J" evidence="4">
    <location>
        <begin position="390"/>
        <end position="460"/>
    </location>
</feature>
<dbReference type="OMA" id="KMCLGLD"/>
<evidence type="ECO:0000313" key="5">
    <source>
        <dbReference type="EMBL" id="TRY61014.1"/>
    </source>
</evidence>
<dbReference type="Proteomes" id="UP000318571">
    <property type="component" value="Chromosome 8"/>
</dbReference>
<feature type="repeat" description="TPR" evidence="3">
    <location>
        <begin position="265"/>
        <end position="298"/>
    </location>
</feature>
<gene>
    <name evidence="5" type="ORF">TCAL_07875</name>
</gene>
<dbReference type="Gene3D" id="1.10.287.110">
    <property type="entry name" value="DnaJ domain"/>
    <property type="match status" value="1"/>
</dbReference>
<evidence type="ECO:0000256" key="3">
    <source>
        <dbReference type="PROSITE-ProRule" id="PRU00339"/>
    </source>
</evidence>
<dbReference type="InterPro" id="IPR001623">
    <property type="entry name" value="DnaJ_domain"/>
</dbReference>
<dbReference type="SMART" id="SM00271">
    <property type="entry name" value="DnaJ"/>
    <property type="match status" value="1"/>
</dbReference>